<evidence type="ECO:0000256" key="3">
    <source>
        <dbReference type="ARBA" id="ARBA00023125"/>
    </source>
</evidence>
<evidence type="ECO:0000256" key="2">
    <source>
        <dbReference type="ARBA" id="ARBA00023015"/>
    </source>
</evidence>
<dbReference type="Pfam" id="PF00010">
    <property type="entry name" value="HLH"/>
    <property type="match status" value="1"/>
</dbReference>
<feature type="compositionally biased region" description="Low complexity" evidence="6">
    <location>
        <begin position="166"/>
        <end position="179"/>
    </location>
</feature>
<evidence type="ECO:0000313" key="9">
    <source>
        <dbReference type="Proteomes" id="UP000504636"/>
    </source>
</evidence>
<comment type="subcellular location">
    <subcellularLocation>
        <location evidence="1">Nucleus</location>
    </subcellularLocation>
</comment>
<reference evidence="8 10" key="1">
    <citation type="journal article" date="2020" name="Stud. Mycol.">
        <title>101 Dothideomycetes genomes: a test case for predicting lifestyles and emergence of pathogens.</title>
        <authorList>
            <person name="Haridas S."/>
            <person name="Albert R."/>
            <person name="Binder M."/>
            <person name="Bloem J."/>
            <person name="Labutti K."/>
            <person name="Salamov A."/>
            <person name="Andreopoulos B."/>
            <person name="Baker S."/>
            <person name="Barry K."/>
            <person name="Bills G."/>
            <person name="Bluhm B."/>
            <person name="Cannon C."/>
            <person name="Castanera R."/>
            <person name="Culley D."/>
            <person name="Daum C."/>
            <person name="Ezra D."/>
            <person name="Gonzalez J."/>
            <person name="Henrissat B."/>
            <person name="Kuo A."/>
            <person name="Liang C."/>
            <person name="Lipzen A."/>
            <person name="Lutzoni F."/>
            <person name="Magnuson J."/>
            <person name="Mondo S."/>
            <person name="Nolan M."/>
            <person name="Ohm R."/>
            <person name="Pangilinan J."/>
            <person name="Park H.-J."/>
            <person name="Ramirez L."/>
            <person name="Alfaro M."/>
            <person name="Sun H."/>
            <person name="Tritt A."/>
            <person name="Yoshinaga Y."/>
            <person name="Zwiers L.-H."/>
            <person name="Turgeon B."/>
            <person name="Goodwin S."/>
            <person name="Spatafora J."/>
            <person name="Crous P."/>
            <person name="Grigoriev I."/>
        </authorList>
    </citation>
    <scope>NUCLEOTIDE SEQUENCE</scope>
    <source>
        <strain evidence="8 10">CBS 304.34</strain>
    </source>
</reference>
<dbReference type="PANTHER" id="PTHR15741">
    <property type="entry name" value="BASIC HELIX-LOOP-HELIX ZIP TRANSCRIPTION FACTOR"/>
    <property type="match status" value="1"/>
</dbReference>
<evidence type="ECO:0000313" key="8">
    <source>
        <dbReference type="EMBL" id="KAF2808920.1"/>
    </source>
</evidence>
<feature type="compositionally biased region" description="Basic and acidic residues" evidence="6">
    <location>
        <begin position="392"/>
        <end position="408"/>
    </location>
</feature>
<evidence type="ECO:0000256" key="1">
    <source>
        <dbReference type="ARBA" id="ARBA00004123"/>
    </source>
</evidence>
<evidence type="ECO:0000256" key="5">
    <source>
        <dbReference type="ARBA" id="ARBA00023242"/>
    </source>
</evidence>
<name>A0A6A6YJF5_9PEZI</name>
<dbReference type="CDD" id="cd11404">
    <property type="entry name" value="bHLHzip_Mlx_like"/>
    <property type="match status" value="1"/>
</dbReference>
<dbReference type="Gene3D" id="4.10.280.10">
    <property type="entry name" value="Helix-loop-helix DNA-binding domain"/>
    <property type="match status" value="1"/>
</dbReference>
<dbReference type="GO" id="GO:0000978">
    <property type="term" value="F:RNA polymerase II cis-regulatory region sequence-specific DNA binding"/>
    <property type="evidence" value="ECO:0007669"/>
    <property type="project" value="TreeGrafter"/>
</dbReference>
<dbReference type="PANTHER" id="PTHR15741:SF27">
    <property type="entry name" value="TRANSCRIPTION FACTOR AP-4"/>
    <property type="match status" value="1"/>
</dbReference>
<dbReference type="InterPro" id="IPR036638">
    <property type="entry name" value="HLH_DNA-bd_sf"/>
</dbReference>
<evidence type="ECO:0000256" key="4">
    <source>
        <dbReference type="ARBA" id="ARBA00023163"/>
    </source>
</evidence>
<evidence type="ECO:0000256" key="6">
    <source>
        <dbReference type="SAM" id="MobiDB-lite"/>
    </source>
</evidence>
<dbReference type="PROSITE" id="PS50888">
    <property type="entry name" value="BHLH"/>
    <property type="match status" value="1"/>
</dbReference>
<dbReference type="GO" id="GO:0005634">
    <property type="term" value="C:nucleus"/>
    <property type="evidence" value="ECO:0007669"/>
    <property type="project" value="UniProtKB-SubCell"/>
</dbReference>
<accession>A0A6A6YJF5</accession>
<feature type="region of interest" description="Disordered" evidence="6">
    <location>
        <begin position="107"/>
        <end position="194"/>
    </location>
</feature>
<feature type="compositionally biased region" description="Polar residues" evidence="6">
    <location>
        <begin position="180"/>
        <end position="194"/>
    </location>
</feature>
<dbReference type="GO" id="GO:0046983">
    <property type="term" value="F:protein dimerization activity"/>
    <property type="evidence" value="ECO:0007669"/>
    <property type="project" value="InterPro"/>
</dbReference>
<protein>
    <recommendedName>
        <fullName evidence="7">BHLH domain-containing protein</fullName>
    </recommendedName>
</protein>
<dbReference type="Proteomes" id="UP000504636">
    <property type="component" value="Unplaced"/>
</dbReference>
<reference evidence="10" key="3">
    <citation type="submission" date="2025-04" db="UniProtKB">
        <authorList>
            <consortium name="RefSeq"/>
        </authorList>
    </citation>
    <scope>IDENTIFICATION</scope>
    <source>
        <strain evidence="10">CBS 304.34</strain>
    </source>
</reference>
<keyword evidence="4" id="KW-0804">Transcription</keyword>
<keyword evidence="5" id="KW-0539">Nucleus</keyword>
<dbReference type="InterPro" id="IPR011598">
    <property type="entry name" value="bHLH_dom"/>
</dbReference>
<evidence type="ECO:0000259" key="7">
    <source>
        <dbReference type="PROSITE" id="PS50888"/>
    </source>
</evidence>
<dbReference type="GeneID" id="54457857"/>
<keyword evidence="3" id="KW-0238">DNA-binding</keyword>
<dbReference type="RefSeq" id="XP_033575884.1">
    <property type="nucleotide sequence ID" value="XM_033716964.1"/>
</dbReference>
<evidence type="ECO:0000313" key="10">
    <source>
        <dbReference type="RefSeq" id="XP_033575884.1"/>
    </source>
</evidence>
<proteinExistence type="predicted"/>
<feature type="region of interest" description="Disordered" evidence="6">
    <location>
        <begin position="280"/>
        <end position="408"/>
    </location>
</feature>
<keyword evidence="2" id="KW-0805">Transcription regulation</keyword>
<gene>
    <name evidence="8 10" type="ORF">BDZ99DRAFT_42192</name>
</gene>
<dbReference type="SMART" id="SM00353">
    <property type="entry name" value="HLH"/>
    <property type="match status" value="1"/>
</dbReference>
<keyword evidence="9" id="KW-1185">Reference proteome</keyword>
<dbReference type="InterPro" id="IPR052207">
    <property type="entry name" value="Max-like/E-box_TFs"/>
</dbReference>
<feature type="compositionally biased region" description="Polar residues" evidence="6">
    <location>
        <begin position="290"/>
        <end position="307"/>
    </location>
</feature>
<feature type="domain" description="BHLH" evidence="7">
    <location>
        <begin position="401"/>
        <end position="452"/>
    </location>
</feature>
<dbReference type="AlphaFoldDB" id="A0A6A6YJF5"/>
<dbReference type="OrthoDB" id="5778525at2759"/>
<reference evidence="10" key="2">
    <citation type="submission" date="2020-04" db="EMBL/GenBank/DDBJ databases">
        <authorList>
            <consortium name="NCBI Genome Project"/>
        </authorList>
    </citation>
    <scope>NUCLEOTIDE SEQUENCE</scope>
    <source>
        <strain evidence="10">CBS 304.34</strain>
    </source>
</reference>
<feature type="compositionally biased region" description="Polar residues" evidence="6">
    <location>
        <begin position="117"/>
        <end position="153"/>
    </location>
</feature>
<organism evidence="8">
    <name type="scientific">Mytilinidion resinicola</name>
    <dbReference type="NCBI Taxonomy" id="574789"/>
    <lineage>
        <taxon>Eukaryota</taxon>
        <taxon>Fungi</taxon>
        <taxon>Dikarya</taxon>
        <taxon>Ascomycota</taxon>
        <taxon>Pezizomycotina</taxon>
        <taxon>Dothideomycetes</taxon>
        <taxon>Pleosporomycetidae</taxon>
        <taxon>Mytilinidiales</taxon>
        <taxon>Mytilinidiaceae</taxon>
        <taxon>Mytilinidion</taxon>
    </lineage>
</organism>
<dbReference type="GO" id="GO:0000981">
    <property type="term" value="F:DNA-binding transcription factor activity, RNA polymerase II-specific"/>
    <property type="evidence" value="ECO:0007669"/>
    <property type="project" value="TreeGrafter"/>
</dbReference>
<dbReference type="SUPFAM" id="SSF47459">
    <property type="entry name" value="HLH, helix-loop-helix DNA-binding domain"/>
    <property type="match status" value="1"/>
</dbReference>
<dbReference type="EMBL" id="MU003702">
    <property type="protein sequence ID" value="KAF2808920.1"/>
    <property type="molecule type" value="Genomic_DNA"/>
</dbReference>
<feature type="compositionally biased region" description="Low complexity" evidence="6">
    <location>
        <begin position="340"/>
        <end position="354"/>
    </location>
</feature>
<sequence>MDPSHPTKDSSPFGYTFNASDFAAAAEAFSTDAPPLLTENENRIMTDFFSNTNYFTDEYNIDHGFHSRDALPDFSWSYDQPPTVQGISSTLPNQTQPMSGFHNDHGFGTTADRRTNGIASNHNPLPISSTLYSNTPTANQAPQHPQHASNSYPDSVLYSLQPIHDSTGPSTSHTSPTATFYQSPTVPTSNSNSHLPEQLALIPRHDEDGSIGASIAAQFAQIQQQHTYQVQKTDSQRPRLRQYTYGTDNSFNPAGYVVASPSDTAEAVTKRLMHDLRTLEPATKAVMPSAENTRPSSPVVQRSSTHGISRPAPSEHSENDSSDDDDGRAPKRRRKSNHHSSQAGDSADNNNSSNTHRKSITNISSRNGKPRRSAQDDAASRKRKSPSASQKAQRENLTEEQKRSNHILSEQKRRNLIKSGFEELHDLVPELRNGGLSKSNVLMEAANFLDQLIKGNEQCRRMLNAAC</sequence>